<dbReference type="Pfam" id="PF08230">
    <property type="entry name" value="CW_7"/>
    <property type="match status" value="1"/>
</dbReference>
<evidence type="ECO:0000259" key="2">
    <source>
        <dbReference type="SMART" id="SM01095"/>
    </source>
</evidence>
<organism evidence="3">
    <name type="scientific">Herelleviridae sp. cti3G1</name>
    <dbReference type="NCBI Taxonomy" id="2825831"/>
    <lineage>
        <taxon>Viruses</taxon>
        <taxon>Duplodnaviria</taxon>
        <taxon>Heunggongvirae</taxon>
        <taxon>Uroviricota</taxon>
        <taxon>Caudoviricetes</taxon>
        <taxon>Herelleviridae</taxon>
    </lineage>
</organism>
<proteinExistence type="predicted"/>
<sequence>MSFKQIIFPNLDDKKLVVNYQGKPLLDWFLWCLAVAQKTFNVAPFAATAQIAWNWNNTKHQDRNLPDGCFVPIWWTGGTGNYGHVAVAKRSGNRIQVWSSPYRHKPFFDYFEGELNATIDNISRIYGVVYAGWTETMNTTRIVEWVTPPQLKPNEEIAAEVWRDMWGKGQDRINRLTSAGYDWRTIQALIDKGVGKPVEQPKVEEVKPAEVVKPIEQPKTEDESKEEEKHMDKIPELTDDKIKQFNDAYQASLTQASGIIEEVGSGFDFSQKTKMIAYLTGDFLLLAGAITPQVILAIMSLNDKNLTAFGTALASILATLGSQILLIFKLLKKK</sequence>
<name>A0A8S5U925_9CAUD</name>
<protein>
    <submittedName>
        <fullName evidence="3">CW7 repeat protein</fullName>
    </submittedName>
</protein>
<keyword evidence="1" id="KW-0472">Membrane</keyword>
<dbReference type="InterPro" id="IPR013168">
    <property type="entry name" value="Cpl_7_lyso_C"/>
</dbReference>
<evidence type="ECO:0000313" key="3">
    <source>
        <dbReference type="EMBL" id="DAF90960.1"/>
    </source>
</evidence>
<dbReference type="EMBL" id="BK016041">
    <property type="protein sequence ID" value="DAF90960.1"/>
    <property type="molecule type" value="Genomic_DNA"/>
</dbReference>
<reference evidence="3" key="1">
    <citation type="journal article" date="2021" name="Proc. Natl. Acad. Sci. U.S.A.">
        <title>A Catalog of Tens of Thousands of Viruses from Human Metagenomes Reveals Hidden Associations with Chronic Diseases.</title>
        <authorList>
            <person name="Tisza M.J."/>
            <person name="Buck C.B."/>
        </authorList>
    </citation>
    <scope>NUCLEOTIDE SEQUENCE</scope>
    <source>
        <strain evidence="3">Cti3G1</strain>
    </source>
</reference>
<accession>A0A8S5U925</accession>
<keyword evidence="1" id="KW-0812">Transmembrane</keyword>
<dbReference type="SMART" id="SM01095">
    <property type="entry name" value="Cpl-7"/>
    <property type="match status" value="1"/>
</dbReference>
<feature type="transmembrane region" description="Helical" evidence="1">
    <location>
        <begin position="276"/>
        <end position="300"/>
    </location>
</feature>
<feature type="transmembrane region" description="Helical" evidence="1">
    <location>
        <begin position="306"/>
        <end position="328"/>
    </location>
</feature>
<keyword evidence="1" id="KW-1133">Transmembrane helix</keyword>
<feature type="domain" description="Cpl-7 lysozyme C-terminal" evidence="2">
    <location>
        <begin position="154"/>
        <end position="195"/>
    </location>
</feature>
<evidence type="ECO:0000256" key="1">
    <source>
        <dbReference type="SAM" id="Phobius"/>
    </source>
</evidence>